<feature type="domain" description="Terminase large subunit-like endonuclease" evidence="2">
    <location>
        <begin position="241"/>
        <end position="495"/>
    </location>
</feature>
<evidence type="ECO:0000259" key="1">
    <source>
        <dbReference type="Pfam" id="PF03354"/>
    </source>
</evidence>
<dbReference type="GO" id="GO:0004519">
    <property type="term" value="F:endonuclease activity"/>
    <property type="evidence" value="ECO:0007669"/>
    <property type="project" value="InterPro"/>
</dbReference>
<dbReference type="InterPro" id="IPR046461">
    <property type="entry name" value="TerL_ATPase"/>
</dbReference>
<dbReference type="InterPro" id="IPR027417">
    <property type="entry name" value="P-loop_NTPase"/>
</dbReference>
<dbReference type="eggNOG" id="COG4626">
    <property type="taxonomic scope" value="Bacteria"/>
</dbReference>
<organism evidence="3 4">
    <name type="scientific">Companilactobacillus nodensis DSM 19682 = JCM 14932 = NBRC 107160</name>
    <dbReference type="NCBI Taxonomy" id="1423775"/>
    <lineage>
        <taxon>Bacteria</taxon>
        <taxon>Bacillati</taxon>
        <taxon>Bacillota</taxon>
        <taxon>Bacilli</taxon>
        <taxon>Lactobacillales</taxon>
        <taxon>Lactobacillaceae</taxon>
        <taxon>Companilactobacillus</taxon>
    </lineage>
</organism>
<dbReference type="Proteomes" id="UP000051248">
    <property type="component" value="Unassembled WGS sequence"/>
</dbReference>
<dbReference type="PANTHER" id="PTHR41287">
    <property type="match status" value="1"/>
</dbReference>
<dbReference type="Pfam" id="PF03354">
    <property type="entry name" value="TerL_ATPase"/>
    <property type="match status" value="1"/>
</dbReference>
<name>A0A0R1KF65_9LACO</name>
<dbReference type="InterPro" id="IPR046462">
    <property type="entry name" value="TerL_nuclease"/>
</dbReference>
<dbReference type="PATRIC" id="fig|1423775.4.peg.602"/>
<protein>
    <submittedName>
        <fullName evidence="3">Phage terminase, large subunit</fullName>
    </submittedName>
</protein>
<keyword evidence="4" id="KW-1185">Reference proteome</keyword>
<sequence>MNDVLSGKIIACKEQIDLMHFLQKRLSDPHAVIRGDLIDKALNNIDKHFDWKLLPWEKFILAFVHGAYYDDGSLMFDEFLVLLGRGDGKTGFMSAEEWLLMSVQGVKNYDIDVVATSEEQATTSFNEIHDLLSADERRYKKSFQWTKKLIKFKKTNSKLKYRTSNANTKDGGRPGAVFFDEIHAYKDEDSINVFTSGLGKKPYPRRFYMTTDGYNRDGFLDQLKEESKMILNGERPNRRTFPFICKLDSPDEWSDKQMWEKANPSLIYFPNLKHEMESEFEKAQDRDQARIEFMTKRMNIPASKAQSPVASWENIKATNQDVPDLTGRPCVVGIDYSDTMDFCGLGLLFKVGEKYYWKHHSLINCKALQGRKYKVPLDVAKERGLITIIDDETNQPKYIVDWVLAQAKKYDIKGVAADTFRRTYLEDEFTKNGFPELLKARTGIKTHTELENNIDDLFAYHNLVYVGDDLMMRWYTNNVYKNRDMRGNIEYSKIEPKLRKTDGFFAFLTAYQFRELADVPVATYHSRLRTRTY</sequence>
<dbReference type="Gene3D" id="3.40.50.300">
    <property type="entry name" value="P-loop containing nucleotide triphosphate hydrolases"/>
    <property type="match status" value="1"/>
</dbReference>
<gene>
    <name evidence="3" type="ORF">FD03_GL000590</name>
</gene>
<dbReference type="InterPro" id="IPR005021">
    <property type="entry name" value="Terminase_largesu-like"/>
</dbReference>
<comment type="caution">
    <text evidence="3">The sequence shown here is derived from an EMBL/GenBank/DDBJ whole genome shotgun (WGS) entry which is preliminary data.</text>
</comment>
<evidence type="ECO:0000259" key="2">
    <source>
        <dbReference type="Pfam" id="PF20441"/>
    </source>
</evidence>
<dbReference type="PANTHER" id="PTHR41287:SF1">
    <property type="entry name" value="PROTEIN YMFN"/>
    <property type="match status" value="1"/>
</dbReference>
<reference evidence="3 4" key="1">
    <citation type="journal article" date="2015" name="Genome Announc.">
        <title>Expanding the biotechnology potential of lactobacilli through comparative genomics of 213 strains and associated genera.</title>
        <authorList>
            <person name="Sun Z."/>
            <person name="Harris H.M."/>
            <person name="McCann A."/>
            <person name="Guo C."/>
            <person name="Argimon S."/>
            <person name="Zhang W."/>
            <person name="Yang X."/>
            <person name="Jeffery I.B."/>
            <person name="Cooney J.C."/>
            <person name="Kagawa T.F."/>
            <person name="Liu W."/>
            <person name="Song Y."/>
            <person name="Salvetti E."/>
            <person name="Wrobel A."/>
            <person name="Rasinkangas P."/>
            <person name="Parkhill J."/>
            <person name="Rea M.C."/>
            <person name="O'Sullivan O."/>
            <person name="Ritari J."/>
            <person name="Douillard F.P."/>
            <person name="Paul Ross R."/>
            <person name="Yang R."/>
            <person name="Briner A.E."/>
            <person name="Felis G.E."/>
            <person name="de Vos W.M."/>
            <person name="Barrangou R."/>
            <person name="Klaenhammer T.R."/>
            <person name="Caufield P.W."/>
            <person name="Cui Y."/>
            <person name="Zhang H."/>
            <person name="O'Toole P.W."/>
        </authorList>
    </citation>
    <scope>NUCLEOTIDE SEQUENCE [LARGE SCALE GENOMIC DNA]</scope>
    <source>
        <strain evidence="3 4">DSM 19682</strain>
    </source>
</reference>
<dbReference type="STRING" id="1423775.FD03_GL000590"/>
<dbReference type="AlphaFoldDB" id="A0A0R1KF65"/>
<feature type="domain" description="Terminase large subunit-like ATPase" evidence="1">
    <location>
        <begin position="55"/>
        <end position="227"/>
    </location>
</feature>
<dbReference type="Pfam" id="PF20441">
    <property type="entry name" value="TerL_nuclease"/>
    <property type="match status" value="1"/>
</dbReference>
<evidence type="ECO:0000313" key="4">
    <source>
        <dbReference type="Proteomes" id="UP000051248"/>
    </source>
</evidence>
<dbReference type="EMBL" id="AZDZ01000014">
    <property type="protein sequence ID" value="KRK79460.1"/>
    <property type="molecule type" value="Genomic_DNA"/>
</dbReference>
<evidence type="ECO:0000313" key="3">
    <source>
        <dbReference type="EMBL" id="KRK79460.1"/>
    </source>
</evidence>
<accession>A0A0R1KF65</accession>
<proteinExistence type="predicted"/>